<dbReference type="GO" id="GO:0003677">
    <property type="term" value="F:DNA binding"/>
    <property type="evidence" value="ECO:0007669"/>
    <property type="project" value="InterPro"/>
</dbReference>
<evidence type="ECO:0000256" key="5">
    <source>
        <dbReference type="SAM" id="MobiDB-lite"/>
    </source>
</evidence>
<reference evidence="7" key="1">
    <citation type="journal article" date="2025" name="Foods">
        <title>Unveiling the Microbial Signatures of Arabica Coffee Cherries: Insights into Ripeness Specific Diversity, Functional Traits, and Implications for Quality and Safety.</title>
        <authorList>
            <consortium name="RefSeq"/>
            <person name="Tenea G.N."/>
            <person name="Cifuentes V."/>
            <person name="Reyes P."/>
            <person name="Cevallos-Vallejos M."/>
        </authorList>
    </citation>
    <scope>NUCLEOTIDE SEQUENCE [LARGE SCALE GENOMIC DNA]</scope>
</reference>
<feature type="domain" description="HTH myb-type" evidence="6">
    <location>
        <begin position="27"/>
        <end position="87"/>
    </location>
</feature>
<evidence type="ECO:0000256" key="1">
    <source>
        <dbReference type="ARBA" id="ARBA00004123"/>
    </source>
</evidence>
<evidence type="ECO:0000313" key="8">
    <source>
        <dbReference type="RefSeq" id="XP_027101755.1"/>
    </source>
</evidence>
<keyword evidence="3" id="KW-0804">Transcription</keyword>
<dbReference type="OrthoDB" id="551907at2759"/>
<dbReference type="InterPro" id="IPR017930">
    <property type="entry name" value="Myb_dom"/>
</dbReference>
<name>A0A6P6VGR5_COFAR</name>
<dbReference type="GO" id="GO:0003700">
    <property type="term" value="F:DNA-binding transcription factor activity"/>
    <property type="evidence" value="ECO:0007669"/>
    <property type="project" value="InterPro"/>
</dbReference>
<evidence type="ECO:0000256" key="3">
    <source>
        <dbReference type="ARBA" id="ARBA00023163"/>
    </source>
</evidence>
<dbReference type="Pfam" id="PF00249">
    <property type="entry name" value="Myb_DNA-binding"/>
    <property type="match status" value="1"/>
</dbReference>
<dbReference type="NCBIfam" id="TIGR01557">
    <property type="entry name" value="myb_SHAQKYF"/>
    <property type="match status" value="1"/>
</dbReference>
<proteinExistence type="predicted"/>
<keyword evidence="2" id="KW-0805">Transcription regulation</keyword>
<evidence type="ECO:0000256" key="4">
    <source>
        <dbReference type="ARBA" id="ARBA00023242"/>
    </source>
</evidence>
<dbReference type="PROSITE" id="PS51294">
    <property type="entry name" value="HTH_MYB"/>
    <property type="match status" value="1"/>
</dbReference>
<dbReference type="Gene3D" id="1.10.10.60">
    <property type="entry name" value="Homeodomain-like"/>
    <property type="match status" value="1"/>
</dbReference>
<dbReference type="InterPro" id="IPR001005">
    <property type="entry name" value="SANT/Myb"/>
</dbReference>
<dbReference type="Proteomes" id="UP001652660">
    <property type="component" value="Chromosome 5e"/>
</dbReference>
<evidence type="ECO:0000259" key="6">
    <source>
        <dbReference type="PROSITE" id="PS51294"/>
    </source>
</evidence>
<dbReference type="AlphaFoldDB" id="A0A6P6VGR5"/>
<dbReference type="InterPro" id="IPR006447">
    <property type="entry name" value="Myb_dom_plants"/>
</dbReference>
<dbReference type="PANTHER" id="PTHR31314">
    <property type="entry name" value="MYB FAMILY TRANSCRIPTION FACTOR PHL7-LIKE"/>
    <property type="match status" value="1"/>
</dbReference>
<dbReference type="GeneID" id="113722706"/>
<dbReference type="FunFam" id="1.10.10.60:FF:000002">
    <property type="entry name" value="Myb family transcription factor"/>
    <property type="match status" value="1"/>
</dbReference>
<reference evidence="8" key="2">
    <citation type="submission" date="2025-08" db="UniProtKB">
        <authorList>
            <consortium name="RefSeq"/>
        </authorList>
    </citation>
    <scope>IDENTIFICATION</scope>
    <source>
        <tissue evidence="8">Leaves</tissue>
    </source>
</reference>
<dbReference type="RefSeq" id="XP_027101755.1">
    <property type="nucleotide sequence ID" value="XM_027245954.2"/>
</dbReference>
<dbReference type="SUPFAM" id="SSF46689">
    <property type="entry name" value="Homeodomain-like"/>
    <property type="match status" value="1"/>
</dbReference>
<dbReference type="PANTHER" id="PTHR31314:SF113">
    <property type="entry name" value="MYB FAMILY TRANSCRIPTION FACTOR MPH1"/>
    <property type="match status" value="1"/>
</dbReference>
<organism evidence="7 8">
    <name type="scientific">Coffea arabica</name>
    <name type="common">Arabian coffee</name>
    <dbReference type="NCBI Taxonomy" id="13443"/>
    <lineage>
        <taxon>Eukaryota</taxon>
        <taxon>Viridiplantae</taxon>
        <taxon>Streptophyta</taxon>
        <taxon>Embryophyta</taxon>
        <taxon>Tracheophyta</taxon>
        <taxon>Spermatophyta</taxon>
        <taxon>Magnoliopsida</taxon>
        <taxon>eudicotyledons</taxon>
        <taxon>Gunneridae</taxon>
        <taxon>Pentapetalae</taxon>
        <taxon>asterids</taxon>
        <taxon>lamiids</taxon>
        <taxon>Gentianales</taxon>
        <taxon>Rubiaceae</taxon>
        <taxon>Ixoroideae</taxon>
        <taxon>Gardenieae complex</taxon>
        <taxon>Bertiereae - Coffeeae clade</taxon>
        <taxon>Coffeeae</taxon>
        <taxon>Coffea</taxon>
    </lineage>
</organism>
<keyword evidence="7" id="KW-1185">Reference proteome</keyword>
<dbReference type="GO" id="GO:0005634">
    <property type="term" value="C:nucleus"/>
    <property type="evidence" value="ECO:0007669"/>
    <property type="project" value="UniProtKB-SubCell"/>
</dbReference>
<evidence type="ECO:0000256" key="2">
    <source>
        <dbReference type="ARBA" id="ARBA00023015"/>
    </source>
</evidence>
<feature type="compositionally biased region" description="Basic and acidic residues" evidence="5">
    <location>
        <begin position="116"/>
        <end position="129"/>
    </location>
</feature>
<evidence type="ECO:0000313" key="7">
    <source>
        <dbReference type="Proteomes" id="UP001652660"/>
    </source>
</evidence>
<comment type="subcellular location">
    <subcellularLocation>
        <location evidence="1">Nucleus</location>
    </subcellularLocation>
</comment>
<feature type="region of interest" description="Disordered" evidence="5">
    <location>
        <begin position="113"/>
        <end position="133"/>
    </location>
</feature>
<keyword evidence="4" id="KW-0539">Nucleus</keyword>
<protein>
    <submittedName>
        <fullName evidence="8">Myb family transcription factor MOF1-like</fullName>
    </submittedName>
</protein>
<sequence length="228" mass="25366">MLGIPDRPINLPNMERCNKTGVRQYKKSACPRLRWTPELHEHFVEAVDQLGGKHQATPKRIIQMMGVRGLQVSHVKSHLQMYRSMKKSTTINLVVPAMLHEKETPDSVVLSPLSKVGKDQEPPLKRKESGSSITCKGKTKTINQGDPLFDSQVIQGSTNCNTLTESQTGIFDFLQAIVECGKEPSLWSSNGRLVSQSSASSNSFDLLPYSSKDSHVNLDLSISPCYHY</sequence>
<dbReference type="InterPro" id="IPR046955">
    <property type="entry name" value="PHR1-like"/>
</dbReference>
<gene>
    <name evidence="8" type="primary">LOC113722706</name>
</gene>
<accession>A0A6P6VGR5</accession>
<dbReference type="InterPro" id="IPR009057">
    <property type="entry name" value="Homeodomain-like_sf"/>
</dbReference>